<dbReference type="EMBL" id="FOCG01000001">
    <property type="protein sequence ID" value="SEM74045.1"/>
    <property type="molecule type" value="Genomic_DNA"/>
</dbReference>
<feature type="transmembrane region" description="Helical" evidence="7">
    <location>
        <begin position="221"/>
        <end position="241"/>
    </location>
</feature>
<keyword evidence="6 7" id="KW-0472">Membrane</keyword>
<dbReference type="GO" id="GO:0005886">
    <property type="term" value="C:plasma membrane"/>
    <property type="evidence" value="ECO:0007669"/>
    <property type="project" value="UniProtKB-SubCell"/>
</dbReference>
<feature type="transmembrane region" description="Helical" evidence="7">
    <location>
        <begin position="85"/>
        <end position="105"/>
    </location>
</feature>
<dbReference type="STRING" id="474960.SAMN05216180_1536"/>
<evidence type="ECO:0000313" key="9">
    <source>
        <dbReference type="EMBL" id="SEM74045.1"/>
    </source>
</evidence>
<evidence type="ECO:0000256" key="3">
    <source>
        <dbReference type="ARBA" id="ARBA00022475"/>
    </source>
</evidence>
<keyword evidence="2 7" id="KW-0813">Transport</keyword>
<keyword evidence="3" id="KW-1003">Cell membrane</keyword>
<dbReference type="RefSeq" id="WP_242943098.1">
    <property type="nucleotide sequence ID" value="NZ_FOCG01000001.1"/>
</dbReference>
<reference evidence="9 10" key="1">
    <citation type="submission" date="2016-10" db="EMBL/GenBank/DDBJ databases">
        <authorList>
            <person name="de Groot N.N."/>
        </authorList>
    </citation>
    <scope>NUCLEOTIDE SEQUENCE [LARGE SCALE GENOMIC DNA]</scope>
    <source>
        <strain evidence="9 10">CGMCC 1.5070</strain>
    </source>
</reference>
<comment type="subcellular location">
    <subcellularLocation>
        <location evidence="1 7">Cell membrane</location>
        <topology evidence="1 7">Multi-pass membrane protein</topology>
    </subcellularLocation>
</comment>
<feature type="transmembrane region" description="Helical" evidence="7">
    <location>
        <begin position="24"/>
        <end position="45"/>
    </location>
</feature>
<feature type="domain" description="ABC transmembrane type-1" evidence="8">
    <location>
        <begin position="81"/>
        <end position="294"/>
    </location>
</feature>
<name>A0A1H8ATM7_9FIRM</name>
<comment type="similarity">
    <text evidence="7">Belongs to the binding-protein-dependent transport system permease family.</text>
</comment>
<dbReference type="InterPro" id="IPR000515">
    <property type="entry name" value="MetI-like"/>
</dbReference>
<evidence type="ECO:0000256" key="7">
    <source>
        <dbReference type="RuleBase" id="RU363032"/>
    </source>
</evidence>
<dbReference type="PANTHER" id="PTHR30193">
    <property type="entry name" value="ABC TRANSPORTER PERMEASE PROTEIN"/>
    <property type="match status" value="1"/>
</dbReference>
<sequence>MSSDNIGIRCKLSRRKSIITQKNAPYFFLLPIVIIFLVFMVYPIIHSFILSFFNFEGGQYQPIGFQNYATMFQDPIFYKSLGNTFIYLVIQVPIMVLLSLFLAVLVEQDFLKFRSCYRISVFLPSITALVAYAIVFKLLLNTDYGLINHFLRAIGFAGVDWLNTEWGARFSIIMAITWRWTGYNTIIMIAGIKGIPNELYESADIDGASFFKKLTKITIPMVKPIMLFVSITSTIGTLQLFDESYILTSGGPDNATITIGHYLYDTGFKFFKFGYAAALSYALVVIIGVLSLIQFKMTKGGEN</sequence>
<dbReference type="SUPFAM" id="SSF160964">
    <property type="entry name" value="MalF N-terminal region-like"/>
    <property type="match status" value="1"/>
</dbReference>
<dbReference type="GO" id="GO:0055085">
    <property type="term" value="P:transmembrane transport"/>
    <property type="evidence" value="ECO:0007669"/>
    <property type="project" value="InterPro"/>
</dbReference>
<evidence type="ECO:0000259" key="8">
    <source>
        <dbReference type="PROSITE" id="PS50928"/>
    </source>
</evidence>
<dbReference type="InterPro" id="IPR035906">
    <property type="entry name" value="MetI-like_sf"/>
</dbReference>
<gene>
    <name evidence="9" type="ORF">SAMN05216180_1536</name>
</gene>
<organism evidence="9 10">
    <name type="scientific">Hydrogenoanaerobacterium saccharovorans</name>
    <dbReference type="NCBI Taxonomy" id="474960"/>
    <lineage>
        <taxon>Bacteria</taxon>
        <taxon>Bacillati</taxon>
        <taxon>Bacillota</taxon>
        <taxon>Clostridia</taxon>
        <taxon>Eubacteriales</taxon>
        <taxon>Oscillospiraceae</taxon>
        <taxon>Hydrogenoanaerobacterium</taxon>
    </lineage>
</organism>
<dbReference type="InterPro" id="IPR051393">
    <property type="entry name" value="ABC_transporter_permease"/>
</dbReference>
<dbReference type="CDD" id="cd06261">
    <property type="entry name" value="TM_PBP2"/>
    <property type="match status" value="1"/>
</dbReference>
<dbReference type="SUPFAM" id="SSF161098">
    <property type="entry name" value="MetI-like"/>
    <property type="match status" value="1"/>
</dbReference>
<evidence type="ECO:0000256" key="2">
    <source>
        <dbReference type="ARBA" id="ARBA00022448"/>
    </source>
</evidence>
<feature type="transmembrane region" description="Helical" evidence="7">
    <location>
        <begin position="117"/>
        <end position="140"/>
    </location>
</feature>
<keyword evidence="5 7" id="KW-1133">Transmembrane helix</keyword>
<feature type="transmembrane region" description="Helical" evidence="7">
    <location>
        <begin position="273"/>
        <end position="293"/>
    </location>
</feature>
<evidence type="ECO:0000256" key="5">
    <source>
        <dbReference type="ARBA" id="ARBA00022989"/>
    </source>
</evidence>
<dbReference type="Gene3D" id="1.10.3720.10">
    <property type="entry name" value="MetI-like"/>
    <property type="match status" value="1"/>
</dbReference>
<dbReference type="AlphaFoldDB" id="A0A1H8ATM7"/>
<protein>
    <submittedName>
        <fullName evidence="9">Carbohydrate ABC transporter membrane protein 1, CUT1 family</fullName>
    </submittedName>
</protein>
<evidence type="ECO:0000313" key="10">
    <source>
        <dbReference type="Proteomes" id="UP000199158"/>
    </source>
</evidence>
<accession>A0A1H8ATM7</accession>
<dbReference type="Pfam" id="PF00528">
    <property type="entry name" value="BPD_transp_1"/>
    <property type="match status" value="1"/>
</dbReference>
<dbReference type="Proteomes" id="UP000199158">
    <property type="component" value="Unassembled WGS sequence"/>
</dbReference>
<evidence type="ECO:0000256" key="6">
    <source>
        <dbReference type="ARBA" id="ARBA00023136"/>
    </source>
</evidence>
<dbReference type="PROSITE" id="PS50928">
    <property type="entry name" value="ABC_TM1"/>
    <property type="match status" value="1"/>
</dbReference>
<dbReference type="PANTHER" id="PTHR30193:SF37">
    <property type="entry name" value="INNER MEMBRANE ABC TRANSPORTER PERMEASE PROTEIN YCJO"/>
    <property type="match status" value="1"/>
</dbReference>
<evidence type="ECO:0000256" key="4">
    <source>
        <dbReference type="ARBA" id="ARBA00022692"/>
    </source>
</evidence>
<keyword evidence="10" id="KW-1185">Reference proteome</keyword>
<keyword evidence="4 7" id="KW-0812">Transmembrane</keyword>
<evidence type="ECO:0000256" key="1">
    <source>
        <dbReference type="ARBA" id="ARBA00004651"/>
    </source>
</evidence>
<proteinExistence type="inferred from homology"/>